<dbReference type="AlphaFoldDB" id="A0A3N0XWT6"/>
<proteinExistence type="predicted"/>
<name>A0A3N0XWT6_ANAGA</name>
<evidence type="ECO:0000313" key="3">
    <source>
        <dbReference type="Proteomes" id="UP000281406"/>
    </source>
</evidence>
<protein>
    <submittedName>
        <fullName evidence="2">Uncharacterized protein</fullName>
    </submittedName>
</protein>
<dbReference type="Proteomes" id="UP000281406">
    <property type="component" value="Unassembled WGS sequence"/>
</dbReference>
<accession>A0A3N0XWT6</accession>
<sequence length="76" mass="8596">MCEYEKGHRTSGWRQKMMDEVNKGRRGVRERGSVSDHRGSVISSPNCLFLAWGRLPRQPFPQQLSPLGGRISGNIV</sequence>
<keyword evidence="3" id="KW-1185">Reference proteome</keyword>
<dbReference type="EMBL" id="RJVU01057857">
    <property type="protein sequence ID" value="ROK15661.1"/>
    <property type="molecule type" value="Genomic_DNA"/>
</dbReference>
<reference evidence="2 3" key="1">
    <citation type="submission" date="2018-10" db="EMBL/GenBank/DDBJ databases">
        <title>Genome assembly for a Yunnan-Guizhou Plateau 3E fish, Anabarilius grahami (Regan), and its evolutionary and genetic applications.</title>
        <authorList>
            <person name="Jiang W."/>
        </authorList>
    </citation>
    <scope>NUCLEOTIDE SEQUENCE [LARGE SCALE GENOMIC DNA]</scope>
    <source>
        <strain evidence="2">AG-KIZ</strain>
        <tissue evidence="2">Muscle</tissue>
    </source>
</reference>
<feature type="compositionally biased region" description="Basic and acidic residues" evidence="1">
    <location>
        <begin position="19"/>
        <end position="39"/>
    </location>
</feature>
<comment type="caution">
    <text evidence="2">The sequence shown here is derived from an EMBL/GenBank/DDBJ whole genome shotgun (WGS) entry which is preliminary data.</text>
</comment>
<organism evidence="2 3">
    <name type="scientific">Anabarilius grahami</name>
    <name type="common">Kanglang fish</name>
    <name type="synonym">Barilius grahami</name>
    <dbReference type="NCBI Taxonomy" id="495550"/>
    <lineage>
        <taxon>Eukaryota</taxon>
        <taxon>Metazoa</taxon>
        <taxon>Chordata</taxon>
        <taxon>Craniata</taxon>
        <taxon>Vertebrata</taxon>
        <taxon>Euteleostomi</taxon>
        <taxon>Actinopterygii</taxon>
        <taxon>Neopterygii</taxon>
        <taxon>Teleostei</taxon>
        <taxon>Ostariophysi</taxon>
        <taxon>Cypriniformes</taxon>
        <taxon>Xenocyprididae</taxon>
        <taxon>Xenocypridinae</taxon>
        <taxon>Xenocypridinae incertae sedis</taxon>
        <taxon>Anabarilius</taxon>
    </lineage>
</organism>
<evidence type="ECO:0000313" key="2">
    <source>
        <dbReference type="EMBL" id="ROK15661.1"/>
    </source>
</evidence>
<evidence type="ECO:0000256" key="1">
    <source>
        <dbReference type="SAM" id="MobiDB-lite"/>
    </source>
</evidence>
<feature type="region of interest" description="Disordered" evidence="1">
    <location>
        <begin position="19"/>
        <end position="41"/>
    </location>
</feature>
<gene>
    <name evidence="2" type="ORF">DPX16_9965</name>
</gene>